<keyword evidence="2" id="KW-1185">Reference proteome</keyword>
<sequence length="378" mass="44531">MEKEPFVELQRVLSYQYYDTIITDLTYFHPQKCEQVIEHFNLAKNIINNDKIKLNISPIKFYSVGLFISQIIEYPINISLRKTIIEFYCTLFEKINKIYGSPFIDEYILKIIFLHFYDEYYGCYSISGLEENSYIEDSKIRISSFKICIGCIYKKDMKQLFNGEGVFDKIIHIFYKKAAYFFQFLIIPSVFCNIEEDVCNIINISASIFDSLEEYLKIIIDLDNLCFSEKITNELLEKMSITIKLMFSTILGESIHDTLLNSIYLEGVKYNLCKIISFILKFTIFLNNENHIMIFKESVKNVAKIILKLCLMENTPTTCIESKPCTNYRFELKEIKKFLVSIQSKFNFLIVSENVQLDESRNEEIEKDIIKSLEVMEI</sequence>
<dbReference type="CTD" id="36374693"/>
<evidence type="ECO:0000313" key="4">
    <source>
        <dbReference type="WormBase" id="SRAE_1000060100"/>
    </source>
</evidence>
<reference evidence="3" key="2">
    <citation type="submission" date="2020-12" db="UniProtKB">
        <authorList>
            <consortium name="WormBaseParasite"/>
        </authorList>
    </citation>
    <scope>IDENTIFICATION</scope>
</reference>
<reference evidence="1 2" key="1">
    <citation type="submission" date="2014-09" db="EMBL/GenBank/DDBJ databases">
        <authorList>
            <person name="Martin A.A."/>
        </authorList>
    </citation>
    <scope>NUCLEOTIDE SEQUENCE</scope>
    <source>
        <strain evidence="2">ED321</strain>
        <strain evidence="1">ED321 Heterogonic</strain>
    </source>
</reference>
<evidence type="ECO:0000313" key="3">
    <source>
        <dbReference type="WBParaSite" id="SRAE_1000060100.1"/>
    </source>
</evidence>
<protein>
    <submittedName>
        <fullName evidence="1 3">Uncharacterized protein</fullName>
    </submittedName>
</protein>
<name>A0A090MUN5_STRRB</name>
<dbReference type="GeneID" id="36374693"/>
<dbReference type="EMBL" id="LN609528">
    <property type="protein sequence ID" value="CEF62328.1"/>
    <property type="molecule type" value="Genomic_DNA"/>
</dbReference>
<dbReference type="AlphaFoldDB" id="A0A090MUN5"/>
<organism evidence="1">
    <name type="scientific">Strongyloides ratti</name>
    <name type="common">Parasitic roundworm</name>
    <dbReference type="NCBI Taxonomy" id="34506"/>
    <lineage>
        <taxon>Eukaryota</taxon>
        <taxon>Metazoa</taxon>
        <taxon>Ecdysozoa</taxon>
        <taxon>Nematoda</taxon>
        <taxon>Chromadorea</taxon>
        <taxon>Rhabditida</taxon>
        <taxon>Tylenchina</taxon>
        <taxon>Panagrolaimomorpha</taxon>
        <taxon>Strongyloidoidea</taxon>
        <taxon>Strongyloididae</taxon>
        <taxon>Strongyloides</taxon>
    </lineage>
</organism>
<gene>
    <name evidence="1 3 4" type="ORF">SRAE_1000060100</name>
</gene>
<dbReference type="WBParaSite" id="SRAE_1000060100.1">
    <property type="protein sequence ID" value="SRAE_1000060100.1"/>
    <property type="gene ID" value="WBGene00257198"/>
</dbReference>
<proteinExistence type="predicted"/>
<dbReference type="Proteomes" id="UP000035682">
    <property type="component" value="Unplaced"/>
</dbReference>
<dbReference type="WormBase" id="SRAE_1000060100">
    <property type="protein sequence ID" value="SRP09999"/>
    <property type="gene ID" value="WBGene00257198"/>
</dbReference>
<accession>A0A090MUN5</accession>
<evidence type="ECO:0000313" key="1">
    <source>
        <dbReference type="EMBL" id="CEF62328.1"/>
    </source>
</evidence>
<evidence type="ECO:0000313" key="2">
    <source>
        <dbReference type="Proteomes" id="UP000035682"/>
    </source>
</evidence>
<dbReference type="RefSeq" id="XP_024501530.1">
    <property type="nucleotide sequence ID" value="XM_024647454.1"/>
</dbReference>